<feature type="region of interest" description="Disordered" evidence="1">
    <location>
        <begin position="165"/>
        <end position="194"/>
    </location>
</feature>
<protein>
    <submittedName>
        <fullName evidence="2">BQ5605_C026g10260 protein</fullName>
    </submittedName>
</protein>
<name>A0A2X0MN08_9BASI</name>
<evidence type="ECO:0000313" key="2">
    <source>
        <dbReference type="EMBL" id="SGZ28043.1"/>
    </source>
</evidence>
<dbReference type="EMBL" id="FQNC01000088">
    <property type="protein sequence ID" value="SGZ28043.1"/>
    <property type="molecule type" value="Genomic_DNA"/>
</dbReference>
<dbReference type="AlphaFoldDB" id="A0A2X0MN08"/>
<keyword evidence="3" id="KW-1185">Reference proteome</keyword>
<dbReference type="Proteomes" id="UP000249464">
    <property type="component" value="Unassembled WGS sequence"/>
</dbReference>
<reference evidence="2 3" key="1">
    <citation type="submission" date="2016-11" db="EMBL/GenBank/DDBJ databases">
        <authorList>
            <person name="Jaros S."/>
            <person name="Januszkiewicz K."/>
            <person name="Wedrychowicz H."/>
        </authorList>
    </citation>
    <scope>NUCLEOTIDE SEQUENCE [LARGE SCALE GENOMIC DNA]</scope>
</reference>
<proteinExistence type="predicted"/>
<organism evidence="2 3">
    <name type="scientific">Microbotryum silenes-dioicae</name>
    <dbReference type="NCBI Taxonomy" id="796604"/>
    <lineage>
        <taxon>Eukaryota</taxon>
        <taxon>Fungi</taxon>
        <taxon>Dikarya</taxon>
        <taxon>Basidiomycota</taxon>
        <taxon>Pucciniomycotina</taxon>
        <taxon>Microbotryomycetes</taxon>
        <taxon>Microbotryales</taxon>
        <taxon>Microbotryaceae</taxon>
        <taxon>Microbotryum</taxon>
    </lineage>
</organism>
<evidence type="ECO:0000256" key="1">
    <source>
        <dbReference type="SAM" id="MobiDB-lite"/>
    </source>
</evidence>
<accession>A0A2X0MN08</accession>
<gene>
    <name evidence="2" type="primary">BQ5605_C026g10260</name>
    <name evidence="2" type="ORF">BQ5605_C026G10260</name>
</gene>
<sequence>MSPVQTDAQASPSFSLLLFTPCPSHLKLATSEAVVVEALMQYRSRGKSLTARFGGVTIVMAGIRRSPQLSGEVESRTAVMKRKLRNKRGARAGIGPAAGEIARALRQLRASKLPPQGGGLAGACSLRQSRAPNIDSEDGASTATEDECKDMVRGTSRCTWLEEFLQGDGSDSDGEEEKETTMTSRHRMMKRTSSISAQSIHKLSDLSPEQMLSLRCFIRALDSDMSDKQYLHLIQEASVQKGVDPRQCMSMREMAEFVQTASQLEAEWFDICIEGHVAFIGPHADQEVCGTLHKRVDTDPETTKKKTITERCTEPRFKTIRTRRSNLQ</sequence>
<evidence type="ECO:0000313" key="3">
    <source>
        <dbReference type="Proteomes" id="UP000249464"/>
    </source>
</evidence>